<sequence>MIILEDTCKAGKKKKLITTTKNPQNEEKPVKDQKNQVCALQIITFSQTEASLKSKSAQVIVEKTDKCLQTRNVPLNERSV</sequence>
<organism evidence="1 2">
    <name type="scientific">Caerostris extrusa</name>
    <name type="common">Bark spider</name>
    <name type="synonym">Caerostris bankana</name>
    <dbReference type="NCBI Taxonomy" id="172846"/>
    <lineage>
        <taxon>Eukaryota</taxon>
        <taxon>Metazoa</taxon>
        <taxon>Ecdysozoa</taxon>
        <taxon>Arthropoda</taxon>
        <taxon>Chelicerata</taxon>
        <taxon>Arachnida</taxon>
        <taxon>Araneae</taxon>
        <taxon>Araneomorphae</taxon>
        <taxon>Entelegynae</taxon>
        <taxon>Araneoidea</taxon>
        <taxon>Araneidae</taxon>
        <taxon>Caerostris</taxon>
    </lineage>
</organism>
<gene>
    <name evidence="1" type="ORF">CEXT_676551</name>
</gene>
<evidence type="ECO:0000313" key="2">
    <source>
        <dbReference type="Proteomes" id="UP001054945"/>
    </source>
</evidence>
<reference evidence="1 2" key="1">
    <citation type="submission" date="2021-06" db="EMBL/GenBank/DDBJ databases">
        <title>Caerostris extrusa draft genome.</title>
        <authorList>
            <person name="Kono N."/>
            <person name="Arakawa K."/>
        </authorList>
    </citation>
    <scope>NUCLEOTIDE SEQUENCE [LARGE SCALE GENOMIC DNA]</scope>
</reference>
<keyword evidence="2" id="KW-1185">Reference proteome</keyword>
<dbReference type="EMBL" id="BPLR01012219">
    <property type="protein sequence ID" value="GIY52279.1"/>
    <property type="molecule type" value="Genomic_DNA"/>
</dbReference>
<dbReference type="AlphaFoldDB" id="A0AAV4U3B3"/>
<comment type="caution">
    <text evidence="1">The sequence shown here is derived from an EMBL/GenBank/DDBJ whole genome shotgun (WGS) entry which is preliminary data.</text>
</comment>
<dbReference type="Proteomes" id="UP001054945">
    <property type="component" value="Unassembled WGS sequence"/>
</dbReference>
<protein>
    <submittedName>
        <fullName evidence="1">Uncharacterized protein</fullName>
    </submittedName>
</protein>
<proteinExistence type="predicted"/>
<accession>A0AAV4U3B3</accession>
<evidence type="ECO:0000313" key="1">
    <source>
        <dbReference type="EMBL" id="GIY52279.1"/>
    </source>
</evidence>
<name>A0AAV4U3B3_CAEEX</name>